<evidence type="ECO:0000313" key="2">
    <source>
        <dbReference type="EMBL" id="CAF3297334.1"/>
    </source>
</evidence>
<sequence>MATGSSTDHKSCCQCSIRSTDTCNGCHQVFCSDHIDKHYKKISKQMNNIERENEVLKQDLTQQTLSTALTDQIDQWETASIEKIKSAAQLARTDVQKLSEESNHYISNLINKLSNDLQLNQKQNECNEYYINQWKEQLNKIRLELEKYSKMELFYGNGSPPYMIKIEVPGKTERNQVDKTFPNVDRSRETPAEIVISSRLSTDTSLTIQSLPLQYQMSAYPSELFGLNQSNQKKINSLFEHLMRLNPMDKNGPMSGKCDRQTDQMNQFLSQTFGFKNIPDKYIVQGVKSFELKYPPDSMNSSGEISFPTNTIDAFTMTVEEIVRWQHSFRVYADVNIKGMNKKFLKQALKGKSKDGKEAFRMKFVVRISTCPILMEFDAKVISRNLEDKWPNRIKLVSVTGIDFAGRKHDVGDILYYLSNWRKVFYTDQTTGLPSLYNARDFHQRPDAQPGKIQKERVRDSLMRMTRIRLQACDKEGVQIVVETGIGLGVFAGSQIGIDAEIRALSAEAIRKVLEQDGPSYTNILAIVFALPIFNKSGSNHPVSNTYDDYVNEFQQAKYKGPIPVLIADQDMHRLTVAIARQGFIVSELNPADSHGVFGEYWQNRGPAVEEKLALTTAGLLVQHHLINREVLDDSNYRLIEINDAPVLDWKAAMGGKQ</sequence>
<proteinExistence type="predicted"/>
<feature type="coiled-coil region" evidence="1">
    <location>
        <begin position="39"/>
        <end position="101"/>
    </location>
</feature>
<dbReference type="EMBL" id="CAJNXB010003104">
    <property type="protein sequence ID" value="CAF3297334.1"/>
    <property type="molecule type" value="Genomic_DNA"/>
</dbReference>
<reference evidence="2" key="1">
    <citation type="submission" date="2021-02" db="EMBL/GenBank/DDBJ databases">
        <authorList>
            <person name="Nowell W R."/>
        </authorList>
    </citation>
    <scope>NUCLEOTIDE SEQUENCE</scope>
</reference>
<comment type="caution">
    <text evidence="2">The sequence shown here is derived from an EMBL/GenBank/DDBJ whole genome shotgun (WGS) entry which is preliminary data.</text>
</comment>
<keyword evidence="1" id="KW-0175">Coiled coil</keyword>
<evidence type="ECO:0000256" key="1">
    <source>
        <dbReference type="SAM" id="Coils"/>
    </source>
</evidence>
<organism evidence="2 3">
    <name type="scientific">Rotaria socialis</name>
    <dbReference type="NCBI Taxonomy" id="392032"/>
    <lineage>
        <taxon>Eukaryota</taxon>
        <taxon>Metazoa</taxon>
        <taxon>Spiralia</taxon>
        <taxon>Gnathifera</taxon>
        <taxon>Rotifera</taxon>
        <taxon>Eurotatoria</taxon>
        <taxon>Bdelloidea</taxon>
        <taxon>Philodinida</taxon>
        <taxon>Philodinidae</taxon>
        <taxon>Rotaria</taxon>
    </lineage>
</organism>
<name>A0A817SPH5_9BILA</name>
<dbReference type="AlphaFoldDB" id="A0A817SPH5"/>
<gene>
    <name evidence="2" type="ORF">TIS948_LOCUS18039</name>
</gene>
<accession>A0A817SPH5</accession>
<evidence type="ECO:0000313" key="3">
    <source>
        <dbReference type="Proteomes" id="UP000663825"/>
    </source>
</evidence>
<dbReference type="OrthoDB" id="419773at2759"/>
<protein>
    <submittedName>
        <fullName evidence="2">Uncharacterized protein</fullName>
    </submittedName>
</protein>
<dbReference type="Proteomes" id="UP000663825">
    <property type="component" value="Unassembled WGS sequence"/>
</dbReference>